<dbReference type="STRING" id="336963.C4JNS7"/>
<keyword evidence="2" id="KW-1185">Reference proteome</keyword>
<evidence type="ECO:0008006" key="3">
    <source>
        <dbReference type="Google" id="ProtNLM"/>
    </source>
</evidence>
<sequence length="225" mass="25103">MSTFTLPGSNPPVPVHLPANLSENQLLSFPAFKIWLSTLQRSLSTQKSTRHEFHSAPYALRKIEVQAVDFFGGDRVGSSFNLMTFHPARKRKSAGTFSGSAAKEIQEETGLSIQQDELVDMTALTAHIVEKNSQKADDTKEELQNGVYPSPGGSDEFIPLFLYQKRLKRSEIEKLQGQLTGLRIEGEKITLKLVPLKDLWKEGFRDGKTLAAWALYQGLIADELI</sequence>
<gene>
    <name evidence="1" type="ORF">UREG_04397</name>
</gene>
<dbReference type="Gene3D" id="3.90.79.10">
    <property type="entry name" value="Nucleoside Triphosphate Pyrophosphohydrolase"/>
    <property type="match status" value="1"/>
</dbReference>
<accession>C4JNS7</accession>
<dbReference type="VEuPathDB" id="FungiDB:UREG_04397"/>
<dbReference type="OrthoDB" id="10249920at2759"/>
<dbReference type="RefSeq" id="XP_002544880.1">
    <property type="nucleotide sequence ID" value="XM_002544834.1"/>
</dbReference>
<dbReference type="Proteomes" id="UP000002058">
    <property type="component" value="Unassembled WGS sequence"/>
</dbReference>
<dbReference type="KEGG" id="ure:UREG_04397"/>
<reference evidence="2" key="1">
    <citation type="journal article" date="2009" name="Genome Res.">
        <title>Comparative genomic analyses of the human fungal pathogens Coccidioides and their relatives.</title>
        <authorList>
            <person name="Sharpton T.J."/>
            <person name="Stajich J.E."/>
            <person name="Rounsley S.D."/>
            <person name="Gardner M.J."/>
            <person name="Wortman J.R."/>
            <person name="Jordar V.S."/>
            <person name="Maiti R."/>
            <person name="Kodira C.D."/>
            <person name="Neafsey D.E."/>
            <person name="Zeng Q."/>
            <person name="Hung C.-Y."/>
            <person name="McMahan C."/>
            <person name="Muszewska A."/>
            <person name="Grynberg M."/>
            <person name="Mandel M.A."/>
            <person name="Kellner E.M."/>
            <person name="Barker B.M."/>
            <person name="Galgiani J.N."/>
            <person name="Orbach M.J."/>
            <person name="Kirkland T.N."/>
            <person name="Cole G.T."/>
            <person name="Henn M.R."/>
            <person name="Birren B.W."/>
            <person name="Taylor J.W."/>
        </authorList>
    </citation>
    <scope>NUCLEOTIDE SEQUENCE [LARGE SCALE GENOMIC DNA]</scope>
    <source>
        <strain evidence="2">UAMH 1704</strain>
    </source>
</reference>
<dbReference type="GeneID" id="8440995"/>
<dbReference type="InterPro" id="IPR015797">
    <property type="entry name" value="NUDIX_hydrolase-like_dom_sf"/>
</dbReference>
<dbReference type="AlphaFoldDB" id="C4JNS7"/>
<dbReference type="eggNOG" id="KOG3041">
    <property type="taxonomic scope" value="Eukaryota"/>
</dbReference>
<dbReference type="SUPFAM" id="SSF55811">
    <property type="entry name" value="Nudix"/>
    <property type="match status" value="1"/>
</dbReference>
<evidence type="ECO:0000313" key="2">
    <source>
        <dbReference type="Proteomes" id="UP000002058"/>
    </source>
</evidence>
<organism evidence="1 2">
    <name type="scientific">Uncinocarpus reesii (strain UAMH 1704)</name>
    <dbReference type="NCBI Taxonomy" id="336963"/>
    <lineage>
        <taxon>Eukaryota</taxon>
        <taxon>Fungi</taxon>
        <taxon>Dikarya</taxon>
        <taxon>Ascomycota</taxon>
        <taxon>Pezizomycotina</taxon>
        <taxon>Eurotiomycetes</taxon>
        <taxon>Eurotiomycetidae</taxon>
        <taxon>Onygenales</taxon>
        <taxon>Onygenaceae</taxon>
        <taxon>Uncinocarpus</taxon>
    </lineage>
</organism>
<dbReference type="EMBL" id="CH476616">
    <property type="protein sequence ID" value="EEP79551.1"/>
    <property type="molecule type" value="Genomic_DNA"/>
</dbReference>
<proteinExistence type="predicted"/>
<name>C4JNS7_UNCRE</name>
<dbReference type="InParanoid" id="C4JNS7"/>
<evidence type="ECO:0000313" key="1">
    <source>
        <dbReference type="EMBL" id="EEP79551.1"/>
    </source>
</evidence>
<protein>
    <recommendedName>
        <fullName evidence="3">Nudix hydrolase domain-containing protein</fullName>
    </recommendedName>
</protein>
<dbReference type="HOGENOM" id="CLU_070130_0_0_1"/>